<organism evidence="1 2">
    <name type="scientific">Stenomitos frigidus ULC18</name>
    <dbReference type="NCBI Taxonomy" id="2107698"/>
    <lineage>
        <taxon>Bacteria</taxon>
        <taxon>Bacillati</taxon>
        <taxon>Cyanobacteriota</taxon>
        <taxon>Cyanophyceae</taxon>
        <taxon>Leptolyngbyales</taxon>
        <taxon>Leptolyngbyaceae</taxon>
        <taxon>Stenomitos</taxon>
    </lineage>
</organism>
<sequence length="209" mass="23857">MIRRGILSGASEAGVVGSLASEVSFEKEAAPTALAPVQIASRSWRPMYKPDQPLCTATTQDLWTALLLKRHFNSFEPEPIVQALYAQPQLWRKFWLGWLVFDLEFYQKTGEAPIARLLEMLVYAQDERLCRNDVLYIQSADDACVPDLLDLAKQWHADDCEVYDRTRLAKLLGNLTTLIEVLGEEAMAPQLEEWKERAICTPIIAMWWD</sequence>
<reference evidence="2" key="1">
    <citation type="submission" date="2018-02" db="EMBL/GenBank/DDBJ databases">
        <authorList>
            <person name="Moore K."/>
            <person name="Momper L."/>
        </authorList>
    </citation>
    <scope>NUCLEOTIDE SEQUENCE [LARGE SCALE GENOMIC DNA]</scope>
    <source>
        <strain evidence="2">ULC18</strain>
    </source>
</reference>
<accession>A0A2T1DSJ4</accession>
<name>A0A2T1DSJ4_9CYAN</name>
<proteinExistence type="predicted"/>
<keyword evidence="2" id="KW-1185">Reference proteome</keyword>
<gene>
    <name evidence="1" type="ORF">C7B82_31050</name>
</gene>
<protein>
    <submittedName>
        <fullName evidence="1">Uncharacterized protein</fullName>
    </submittedName>
</protein>
<dbReference type="OrthoDB" id="4552452at2"/>
<dbReference type="Proteomes" id="UP000239576">
    <property type="component" value="Unassembled WGS sequence"/>
</dbReference>
<comment type="caution">
    <text evidence="1">The sequence shown here is derived from an EMBL/GenBank/DDBJ whole genome shotgun (WGS) entry which is preliminary data.</text>
</comment>
<dbReference type="EMBL" id="PVWK01000165">
    <property type="protein sequence ID" value="PSB23479.1"/>
    <property type="molecule type" value="Genomic_DNA"/>
</dbReference>
<evidence type="ECO:0000313" key="1">
    <source>
        <dbReference type="EMBL" id="PSB23479.1"/>
    </source>
</evidence>
<reference evidence="1 2" key="2">
    <citation type="submission" date="2018-03" db="EMBL/GenBank/DDBJ databases">
        <title>The ancient ancestry and fast evolution of plastids.</title>
        <authorList>
            <person name="Moore K.R."/>
            <person name="Magnabosco C."/>
            <person name="Momper L."/>
            <person name="Gold D.A."/>
            <person name="Bosak T."/>
            <person name="Fournier G.P."/>
        </authorList>
    </citation>
    <scope>NUCLEOTIDE SEQUENCE [LARGE SCALE GENOMIC DNA]</scope>
    <source>
        <strain evidence="1 2">ULC18</strain>
    </source>
</reference>
<evidence type="ECO:0000313" key="2">
    <source>
        <dbReference type="Proteomes" id="UP000239576"/>
    </source>
</evidence>
<dbReference type="AlphaFoldDB" id="A0A2T1DSJ4"/>